<evidence type="ECO:0000256" key="1">
    <source>
        <dbReference type="ARBA" id="ARBA00022729"/>
    </source>
</evidence>
<feature type="signal peptide" evidence="4">
    <location>
        <begin position="1"/>
        <end position="17"/>
    </location>
</feature>
<gene>
    <name evidence="8" type="ORF">BOX15_Mlig015011g1</name>
</gene>
<dbReference type="AlphaFoldDB" id="A0A267EI12"/>
<keyword evidence="1 4" id="KW-0732">Signal</keyword>
<proteinExistence type="predicted"/>
<dbReference type="InterPro" id="IPR026891">
    <property type="entry name" value="Fn3-like"/>
</dbReference>
<feature type="domain" description="Glycoside hydrolase family 3 C-terminal" evidence="6">
    <location>
        <begin position="387"/>
        <end position="622"/>
    </location>
</feature>
<dbReference type="SUPFAM" id="SSF52279">
    <property type="entry name" value="Beta-D-glucan exohydrolase, C-terminal domain"/>
    <property type="match status" value="1"/>
</dbReference>
<dbReference type="SUPFAM" id="SSF51445">
    <property type="entry name" value="(Trans)glycosidases"/>
    <property type="match status" value="1"/>
</dbReference>
<evidence type="ECO:0008006" key="10">
    <source>
        <dbReference type="Google" id="ProtNLM"/>
    </source>
</evidence>
<evidence type="ECO:0000256" key="4">
    <source>
        <dbReference type="SAM" id="SignalP"/>
    </source>
</evidence>
<evidence type="ECO:0000313" key="8">
    <source>
        <dbReference type="EMBL" id="PAA60412.1"/>
    </source>
</evidence>
<keyword evidence="3" id="KW-0326">Glycosidase</keyword>
<sequence length="750" mass="80592">MLRLLLLLLSLAAACQADEDFPFRNVSLPWPDRADDLVGRLTAQELVQQLAKGGVGPFGGPAPAIARLGIGPYQWNTECLRGAVKSGQATSFPQAVGLAATFDPDILSQVGRATGLEVRAKHNDFVAKGDYGDHTGLTCFAPVINILRHPLWGRNQETYGEDPHLSGVLGAAYVGGLQGNATNRYLLTGAGCKHFAAYDGPDSYPESRFGFNALVSQQDLEQTFLPQFRRCVEAGSVSVMCSYNAINGVPACANAQLLRGVLRERWNFTGYVVSDAGALEFAILFHKYFADRLSSAIGSLRAGVNLDLSACPYESCVVFEQLSVALNTSRISEAELRAAAWPLFLARLRLGEFDPPALNPYSSLRPDQFIQSAAHRALSLTAAQTSLVLLKNLGGFLPDGLIKRPGLRLGVVGPLSDDMSLVYGDYSPNRMPQFEQPLLPALKERFGADKVSHATYCTDGGVYCTRQDPAAVSSLIAQSDVLLAVVGTSVDIETEALDRRQLTLPDGQLALLRLLTASGRPVVLAVVSGAPVGLDEAIGNDSVRAVVWCGYPAQTFGPALINLLTGRYSPSAALPFTWPSERAQLPSITDYDLAARNQTYRFSEPWSGSPPPLFRFGQGLSYCRFSLTHLTAPASISAGQDLHLSLRVAANASTSGISECPIVLKAYLTPPTGVGRNPTIWLASFRKFRLQSGSSASTVSLSVLARDMQLWDGSAGLMRQLPGNYGLLVGDYFDESCADCRVRTSFKVVS</sequence>
<dbReference type="InterPro" id="IPR036881">
    <property type="entry name" value="Glyco_hydro_3_C_sf"/>
</dbReference>
<comment type="caution">
    <text evidence="8">The sequence shown here is derived from an EMBL/GenBank/DDBJ whole genome shotgun (WGS) entry which is preliminary data.</text>
</comment>
<dbReference type="Gene3D" id="3.40.50.1700">
    <property type="entry name" value="Glycoside hydrolase family 3 C-terminal domain"/>
    <property type="match status" value="1"/>
</dbReference>
<dbReference type="PROSITE" id="PS51257">
    <property type="entry name" value="PROKAR_LIPOPROTEIN"/>
    <property type="match status" value="1"/>
</dbReference>
<protein>
    <recommendedName>
        <fullName evidence="10">Fibronectin type III-like domain-containing protein</fullName>
    </recommendedName>
</protein>
<accession>A0A267EI12</accession>
<feature type="domain" description="Fibronectin type III-like" evidence="7">
    <location>
        <begin position="663"/>
        <end position="731"/>
    </location>
</feature>
<dbReference type="EMBL" id="NIVC01002154">
    <property type="protein sequence ID" value="PAA60412.1"/>
    <property type="molecule type" value="Genomic_DNA"/>
</dbReference>
<reference evidence="8 9" key="1">
    <citation type="submission" date="2017-06" db="EMBL/GenBank/DDBJ databases">
        <title>A platform for efficient transgenesis in Macrostomum lignano, a flatworm model organism for stem cell research.</title>
        <authorList>
            <person name="Berezikov E."/>
        </authorList>
    </citation>
    <scope>NUCLEOTIDE SEQUENCE [LARGE SCALE GENOMIC DNA]</scope>
    <source>
        <strain evidence="8">DV1</strain>
        <tissue evidence="8">Whole organism</tissue>
    </source>
</reference>
<dbReference type="InterPro" id="IPR001764">
    <property type="entry name" value="Glyco_hydro_3_N"/>
</dbReference>
<dbReference type="OrthoDB" id="47059at2759"/>
<dbReference type="InterPro" id="IPR017853">
    <property type="entry name" value="GH"/>
</dbReference>
<keyword evidence="9" id="KW-1185">Reference proteome</keyword>
<dbReference type="GO" id="GO:0045493">
    <property type="term" value="P:xylan catabolic process"/>
    <property type="evidence" value="ECO:0007669"/>
    <property type="project" value="InterPro"/>
</dbReference>
<evidence type="ECO:0000313" key="9">
    <source>
        <dbReference type="Proteomes" id="UP000215902"/>
    </source>
</evidence>
<dbReference type="Pfam" id="PF01915">
    <property type="entry name" value="Glyco_hydro_3_C"/>
    <property type="match status" value="1"/>
</dbReference>
<dbReference type="PANTHER" id="PTHR42721">
    <property type="entry name" value="SUGAR HYDROLASE-RELATED"/>
    <property type="match status" value="1"/>
</dbReference>
<dbReference type="PRINTS" id="PR00133">
    <property type="entry name" value="GLHYDRLASE3"/>
</dbReference>
<dbReference type="GO" id="GO:0009044">
    <property type="term" value="F:xylan 1,4-beta-xylosidase activity"/>
    <property type="evidence" value="ECO:0007669"/>
    <property type="project" value="InterPro"/>
</dbReference>
<dbReference type="Gene3D" id="2.60.40.10">
    <property type="entry name" value="Immunoglobulins"/>
    <property type="match status" value="1"/>
</dbReference>
<dbReference type="Pfam" id="PF00933">
    <property type="entry name" value="Glyco_hydro_3"/>
    <property type="match status" value="1"/>
</dbReference>
<evidence type="ECO:0000256" key="3">
    <source>
        <dbReference type="ARBA" id="ARBA00023295"/>
    </source>
</evidence>
<feature type="chain" id="PRO_5012108291" description="Fibronectin type III-like domain-containing protein" evidence="4">
    <location>
        <begin position="18"/>
        <end position="750"/>
    </location>
</feature>
<dbReference type="InterPro" id="IPR013783">
    <property type="entry name" value="Ig-like_fold"/>
</dbReference>
<feature type="domain" description="Glycoside hydrolase family 3 N-terminal" evidence="5">
    <location>
        <begin position="72"/>
        <end position="339"/>
    </location>
</feature>
<evidence type="ECO:0000259" key="6">
    <source>
        <dbReference type="Pfam" id="PF01915"/>
    </source>
</evidence>
<evidence type="ECO:0000259" key="5">
    <source>
        <dbReference type="Pfam" id="PF00933"/>
    </source>
</evidence>
<dbReference type="InterPro" id="IPR044993">
    <property type="entry name" value="BXL"/>
</dbReference>
<keyword evidence="2" id="KW-0378">Hydrolase</keyword>
<dbReference type="Gene3D" id="3.20.20.300">
    <property type="entry name" value="Glycoside hydrolase, family 3, N-terminal domain"/>
    <property type="match status" value="1"/>
</dbReference>
<name>A0A267EI12_9PLAT</name>
<evidence type="ECO:0000256" key="2">
    <source>
        <dbReference type="ARBA" id="ARBA00022801"/>
    </source>
</evidence>
<dbReference type="Pfam" id="PF14310">
    <property type="entry name" value="Fn3-like"/>
    <property type="match status" value="1"/>
</dbReference>
<dbReference type="GO" id="GO:0031222">
    <property type="term" value="P:arabinan catabolic process"/>
    <property type="evidence" value="ECO:0007669"/>
    <property type="project" value="TreeGrafter"/>
</dbReference>
<evidence type="ECO:0000259" key="7">
    <source>
        <dbReference type="Pfam" id="PF14310"/>
    </source>
</evidence>
<dbReference type="PANTHER" id="PTHR42721:SF42">
    <property type="entry name" value="FIBRONECTIN TYPE III-LIKE DOMAIN-CONTAINING PROTEIN"/>
    <property type="match status" value="1"/>
</dbReference>
<dbReference type="GO" id="GO:0046556">
    <property type="term" value="F:alpha-L-arabinofuranosidase activity"/>
    <property type="evidence" value="ECO:0007669"/>
    <property type="project" value="TreeGrafter"/>
</dbReference>
<dbReference type="InterPro" id="IPR002772">
    <property type="entry name" value="Glyco_hydro_3_C"/>
</dbReference>
<dbReference type="InterPro" id="IPR036962">
    <property type="entry name" value="Glyco_hydro_3_N_sf"/>
</dbReference>
<dbReference type="Proteomes" id="UP000215902">
    <property type="component" value="Unassembled WGS sequence"/>
</dbReference>
<dbReference type="STRING" id="282301.A0A267EI12"/>
<organism evidence="8 9">
    <name type="scientific">Macrostomum lignano</name>
    <dbReference type="NCBI Taxonomy" id="282301"/>
    <lineage>
        <taxon>Eukaryota</taxon>
        <taxon>Metazoa</taxon>
        <taxon>Spiralia</taxon>
        <taxon>Lophotrochozoa</taxon>
        <taxon>Platyhelminthes</taxon>
        <taxon>Rhabditophora</taxon>
        <taxon>Macrostomorpha</taxon>
        <taxon>Macrostomida</taxon>
        <taxon>Macrostomidae</taxon>
        <taxon>Macrostomum</taxon>
    </lineage>
</organism>